<sequence>MAAEKDQLVKTPVNSHPIDLDQYDDPFHGGDQYHPHRKYVKWCGCATAIILILVVIVLVLIFTLFWAKSPVLKLNSMRIEGLNGVNWKNVTPETNLTIYADVSVKNRNMASFKYQEAAASLFYEGNLIGEASIPPGSVGARRTKRVNATIDVLVKNLLDVERIQSPINEKDQIKPLSHTFITQEDEAISTEMKQYHNKRWLICCGVVSAMILIISVTLLVLAFTIFRVKDPTIKINSVTFQGLDFVRINSSNLNPGTNLTVMANVSVRNPNVASFKFNNVTTMLYYNGTVIGEATTPPGLAKARKTIFVDVTMVVLVDRFLAVPRLQNDLIAGMLPVSSYTEVRGKVKIVIKKHIERISPKEGVMVLFPTAIICWPRFRNRKGGLQREIRFLGSSFTFHTHFSRTIAKGSDTTTWIWNLHADAHDFNSHTSDLE</sequence>
<organism evidence="1 2">
    <name type="scientific">Catharanthus roseus</name>
    <name type="common">Madagascar periwinkle</name>
    <name type="synonym">Vinca rosea</name>
    <dbReference type="NCBI Taxonomy" id="4058"/>
    <lineage>
        <taxon>Eukaryota</taxon>
        <taxon>Viridiplantae</taxon>
        <taxon>Streptophyta</taxon>
        <taxon>Embryophyta</taxon>
        <taxon>Tracheophyta</taxon>
        <taxon>Spermatophyta</taxon>
        <taxon>Magnoliopsida</taxon>
        <taxon>eudicotyledons</taxon>
        <taxon>Gunneridae</taxon>
        <taxon>Pentapetalae</taxon>
        <taxon>asterids</taxon>
        <taxon>lamiids</taxon>
        <taxon>Gentianales</taxon>
        <taxon>Apocynaceae</taxon>
        <taxon>Rauvolfioideae</taxon>
        <taxon>Vinceae</taxon>
        <taxon>Catharanthinae</taxon>
        <taxon>Catharanthus</taxon>
    </lineage>
</organism>
<comment type="caution">
    <text evidence="1">The sequence shown here is derived from an EMBL/GenBank/DDBJ whole genome shotgun (WGS) entry which is preliminary data.</text>
</comment>
<evidence type="ECO:0000313" key="2">
    <source>
        <dbReference type="Proteomes" id="UP001060085"/>
    </source>
</evidence>
<gene>
    <name evidence="1" type="ORF">M9H77_32591</name>
</gene>
<proteinExistence type="predicted"/>
<keyword evidence="2" id="KW-1185">Reference proteome</keyword>
<accession>A0ACC0A3P0</accession>
<dbReference type="Proteomes" id="UP001060085">
    <property type="component" value="Linkage Group LG07"/>
</dbReference>
<name>A0ACC0A3P0_CATRO</name>
<evidence type="ECO:0000313" key="1">
    <source>
        <dbReference type="EMBL" id="KAI5655404.1"/>
    </source>
</evidence>
<dbReference type="EMBL" id="CM044707">
    <property type="protein sequence ID" value="KAI5655404.1"/>
    <property type="molecule type" value="Genomic_DNA"/>
</dbReference>
<reference evidence="2" key="1">
    <citation type="journal article" date="2023" name="Nat. Plants">
        <title>Single-cell RNA sequencing provides a high-resolution roadmap for understanding the multicellular compartmentation of specialized metabolism.</title>
        <authorList>
            <person name="Sun S."/>
            <person name="Shen X."/>
            <person name="Li Y."/>
            <person name="Li Y."/>
            <person name="Wang S."/>
            <person name="Li R."/>
            <person name="Zhang H."/>
            <person name="Shen G."/>
            <person name="Guo B."/>
            <person name="Wei J."/>
            <person name="Xu J."/>
            <person name="St-Pierre B."/>
            <person name="Chen S."/>
            <person name="Sun C."/>
        </authorList>
    </citation>
    <scope>NUCLEOTIDE SEQUENCE [LARGE SCALE GENOMIC DNA]</scope>
</reference>
<protein>
    <submittedName>
        <fullName evidence="1">Uncharacterized protein</fullName>
    </submittedName>
</protein>